<feature type="domain" description="Sushi" evidence="6">
    <location>
        <begin position="292"/>
        <end position="351"/>
    </location>
</feature>
<dbReference type="InterPro" id="IPR007110">
    <property type="entry name" value="Ig-like_dom"/>
</dbReference>
<dbReference type="OrthoDB" id="10026788at2759"/>
<organism evidence="7 8">
    <name type="scientific">Daphnia galeata</name>
    <dbReference type="NCBI Taxonomy" id="27404"/>
    <lineage>
        <taxon>Eukaryota</taxon>
        <taxon>Metazoa</taxon>
        <taxon>Ecdysozoa</taxon>
        <taxon>Arthropoda</taxon>
        <taxon>Crustacea</taxon>
        <taxon>Branchiopoda</taxon>
        <taxon>Diplostraca</taxon>
        <taxon>Cladocera</taxon>
        <taxon>Anomopoda</taxon>
        <taxon>Daphniidae</taxon>
        <taxon>Daphnia</taxon>
    </lineage>
</organism>
<dbReference type="Proteomes" id="UP000789390">
    <property type="component" value="Unassembled WGS sequence"/>
</dbReference>
<feature type="domain" description="Sushi" evidence="6">
    <location>
        <begin position="232"/>
        <end position="291"/>
    </location>
</feature>
<reference evidence="7" key="1">
    <citation type="submission" date="2021-11" db="EMBL/GenBank/DDBJ databases">
        <authorList>
            <person name="Schell T."/>
        </authorList>
    </citation>
    <scope>NUCLEOTIDE SEQUENCE</scope>
    <source>
        <strain evidence="7">M5</strain>
    </source>
</reference>
<dbReference type="InterPro" id="IPR013783">
    <property type="entry name" value="Ig-like_fold"/>
</dbReference>
<feature type="disulfide bond" evidence="4">
    <location>
        <begin position="173"/>
        <end position="216"/>
    </location>
</feature>
<dbReference type="SUPFAM" id="SSF48726">
    <property type="entry name" value="Immunoglobulin"/>
    <property type="match status" value="1"/>
</dbReference>
<evidence type="ECO:0000256" key="1">
    <source>
        <dbReference type="ARBA" id="ARBA00022729"/>
    </source>
</evidence>
<dbReference type="InterPro" id="IPR051277">
    <property type="entry name" value="SEZ6_CSMD_C4BPB_Regulators"/>
</dbReference>
<dbReference type="AlphaFoldDB" id="A0A8J2RHX0"/>
<protein>
    <recommendedName>
        <fullName evidence="9">Locomotion-related protein Hikaru genki</fullName>
    </recommendedName>
</protein>
<keyword evidence="8" id="KW-1185">Reference proteome</keyword>
<dbReference type="PANTHER" id="PTHR45656:SF4">
    <property type="entry name" value="PROTEIN CBR-CLEC-78"/>
    <property type="match status" value="1"/>
</dbReference>
<evidence type="ECO:0000259" key="5">
    <source>
        <dbReference type="PROSITE" id="PS50835"/>
    </source>
</evidence>
<dbReference type="Gene3D" id="2.60.40.10">
    <property type="entry name" value="Immunoglobulins"/>
    <property type="match status" value="1"/>
</dbReference>
<feature type="domain" description="Sushi" evidence="6">
    <location>
        <begin position="111"/>
        <end position="170"/>
    </location>
</feature>
<dbReference type="InterPro" id="IPR000436">
    <property type="entry name" value="Sushi_SCR_CCP_dom"/>
</dbReference>
<proteinExistence type="predicted"/>
<keyword evidence="3 4" id="KW-1015">Disulfide bond</keyword>
<dbReference type="PANTHER" id="PTHR45656">
    <property type="entry name" value="PROTEIN CBR-CLEC-78"/>
    <property type="match status" value="1"/>
</dbReference>
<feature type="disulfide bond" evidence="4">
    <location>
        <begin position="202"/>
        <end position="229"/>
    </location>
</feature>
<evidence type="ECO:0000313" key="8">
    <source>
        <dbReference type="Proteomes" id="UP000789390"/>
    </source>
</evidence>
<dbReference type="InterPro" id="IPR036179">
    <property type="entry name" value="Ig-like_dom_sf"/>
</dbReference>
<feature type="disulfide bond" evidence="4">
    <location>
        <begin position="322"/>
        <end position="349"/>
    </location>
</feature>
<dbReference type="SUPFAM" id="SSF57535">
    <property type="entry name" value="Complement control module/SCR domain"/>
    <property type="match status" value="4"/>
</dbReference>
<evidence type="ECO:0000256" key="3">
    <source>
        <dbReference type="ARBA" id="ARBA00023157"/>
    </source>
</evidence>
<feature type="domain" description="Sushi" evidence="6">
    <location>
        <begin position="171"/>
        <end position="231"/>
    </location>
</feature>
<dbReference type="PROSITE" id="PS50923">
    <property type="entry name" value="SUSHI"/>
    <property type="match status" value="4"/>
</dbReference>
<keyword evidence="1" id="KW-0732">Signal</keyword>
<dbReference type="CDD" id="cd00033">
    <property type="entry name" value="CCP"/>
    <property type="match status" value="4"/>
</dbReference>
<keyword evidence="4" id="KW-0768">Sushi</keyword>
<evidence type="ECO:0000256" key="2">
    <source>
        <dbReference type="ARBA" id="ARBA00022737"/>
    </source>
</evidence>
<dbReference type="Gene3D" id="2.10.70.10">
    <property type="entry name" value="Complement Module, domain 1"/>
    <property type="match status" value="4"/>
</dbReference>
<feature type="disulfide bond" evidence="4">
    <location>
        <begin position="293"/>
        <end position="336"/>
    </location>
</feature>
<evidence type="ECO:0008006" key="9">
    <source>
        <dbReference type="Google" id="ProtNLM"/>
    </source>
</evidence>
<name>A0A8J2RHX0_9CRUS</name>
<evidence type="ECO:0000256" key="4">
    <source>
        <dbReference type="PROSITE-ProRule" id="PRU00302"/>
    </source>
</evidence>
<feature type="domain" description="Ig-like" evidence="5">
    <location>
        <begin position="8"/>
        <end position="107"/>
    </location>
</feature>
<dbReference type="EMBL" id="CAKKLH010000164">
    <property type="protein sequence ID" value="CAH0104989.1"/>
    <property type="molecule type" value="Genomic_DNA"/>
</dbReference>
<evidence type="ECO:0000259" key="6">
    <source>
        <dbReference type="PROSITE" id="PS50923"/>
    </source>
</evidence>
<sequence>MRYDDHPPTIKANIPTGSAGENAAGELVVRPGSVVHLDCIFYRKLGNPRWTWKKINNLTRSHPFGWALAREERLWRFRVSIFSIQARDEGEFTCTTPRGQTNSIRIVVQTIQCPLPPVIESPLIAVIEGNHAGQKAVYSCLDGFRLIGSNFSECLTSGAWSENKQPFCELIQCPYDMDGADPRLEFDFLNGVGYQAMVKFSCPPGYQLIGPTNATCQSSMNWFPSPPSCQVVECAELLPPLNGRIKESGSNHFVGDVVKFSCNRNFQLLGQSEISCMENGTWSFSAPQCQMFCSNPTSPASGYKIVPQKANYEVGANIQVLCDSGLKLQGRKWLTCQQDGSWSASIGICMNNF</sequence>
<accession>A0A8J2RHX0</accession>
<evidence type="ECO:0000313" key="7">
    <source>
        <dbReference type="EMBL" id="CAH0104989.1"/>
    </source>
</evidence>
<dbReference type="PROSITE" id="PS50835">
    <property type="entry name" value="IG_LIKE"/>
    <property type="match status" value="1"/>
</dbReference>
<feature type="disulfide bond" evidence="4">
    <location>
        <begin position="262"/>
        <end position="289"/>
    </location>
</feature>
<comment type="caution">
    <text evidence="7">The sequence shown here is derived from an EMBL/GenBank/DDBJ whole genome shotgun (WGS) entry which is preliminary data.</text>
</comment>
<dbReference type="Pfam" id="PF00084">
    <property type="entry name" value="Sushi"/>
    <property type="match status" value="4"/>
</dbReference>
<dbReference type="InterPro" id="IPR035976">
    <property type="entry name" value="Sushi/SCR/CCP_sf"/>
</dbReference>
<dbReference type="SMART" id="SM00032">
    <property type="entry name" value="CCP"/>
    <property type="match status" value="4"/>
</dbReference>
<keyword evidence="2" id="KW-0677">Repeat</keyword>
<gene>
    <name evidence="7" type="ORF">DGAL_LOCUS7921</name>
</gene>
<comment type="caution">
    <text evidence="4">Lacks conserved residue(s) required for the propagation of feature annotation.</text>
</comment>